<evidence type="ECO:0000313" key="5">
    <source>
        <dbReference type="EMBL" id="MDG0866009.1"/>
    </source>
</evidence>
<keyword evidence="2" id="KW-0479">Metal-binding</keyword>
<dbReference type="PANTHER" id="PTHR42813">
    <property type="entry name" value="ZINC-TYPE ALCOHOL DEHYDROGENASE-LIKE"/>
    <property type="match status" value="1"/>
</dbReference>
<reference evidence="6" key="2">
    <citation type="journal article" date="2023" name="Nat. Commun.">
        <title>Cultivation of marine bacteria of the SAR202 clade.</title>
        <authorList>
            <person name="Lim Y."/>
            <person name="Seo J.H."/>
            <person name="Giovannoni S.J."/>
            <person name="Kang I."/>
            <person name="Cho J.C."/>
        </authorList>
    </citation>
    <scope>NUCLEOTIDE SEQUENCE</scope>
    <source>
        <strain evidence="6">JH1073</strain>
    </source>
</reference>
<dbReference type="EMBL" id="WMBE01000001">
    <property type="protein sequence ID" value="MDG0866009.1"/>
    <property type="molecule type" value="Genomic_DNA"/>
</dbReference>
<dbReference type="PANTHER" id="PTHR42813:SF2">
    <property type="entry name" value="DEHYDROGENASE, ZINC-CONTAINING, PUTATIVE (AFU_ORTHOLOGUE AFUA_2G02810)-RELATED"/>
    <property type="match status" value="1"/>
</dbReference>
<reference evidence="7 8" key="1">
    <citation type="submission" date="2019-11" db="EMBL/GenBank/DDBJ databases">
        <authorList>
            <person name="Cho J.-C."/>
        </authorList>
    </citation>
    <scope>NUCLEOTIDE SEQUENCE [LARGE SCALE GENOMIC DNA]</scope>
    <source>
        <strain evidence="6 7">JH1073</strain>
        <strain evidence="5 8">JH702</strain>
    </source>
</reference>
<dbReference type="EMBL" id="CP046147">
    <property type="protein sequence ID" value="WFG39262.1"/>
    <property type="molecule type" value="Genomic_DNA"/>
</dbReference>
<dbReference type="InterPro" id="IPR011032">
    <property type="entry name" value="GroES-like_sf"/>
</dbReference>
<protein>
    <recommendedName>
        <fullName evidence="4">Alcohol dehydrogenase-like N-terminal domain-containing protein</fullName>
    </recommendedName>
</protein>
<sequence>MQAVSFPGYRRAELIDIPRPTLRDPGDAIVLVTTAAIGPWDVERFLSVGSERIVPGGEFAGLVVETGEDVAKVELDDLVTNTVCHISANGQSALFGSNTLPGGHAEYVRVPDADRTLTKIAESGEERAVLAGGTAGIGVNTAAQALSLSAPSVAVVGCDPIGMTALIALKNAKSVENLVAVEDHAARNTLASQFAMSTFRSSDQLPPQQADVVLVGSTSEYSGFEPVAALVKPGGSVIFSESYGPARVAESGTLFPEGVTISTAAWPTVEDAKKIVTAMQIRRLDLTPIVSHVIPMDEVQEAYEAAAIPGPGVQKVLLKP</sequence>
<evidence type="ECO:0000313" key="6">
    <source>
        <dbReference type="EMBL" id="WFG39262.1"/>
    </source>
</evidence>
<dbReference type="RefSeq" id="WP_342822779.1">
    <property type="nucleotide sequence ID" value="NZ_CP046146.1"/>
</dbReference>
<organism evidence="6 7">
    <name type="scientific">Candidatus Lucifugimonas marina</name>
    <dbReference type="NCBI Taxonomy" id="3038979"/>
    <lineage>
        <taxon>Bacteria</taxon>
        <taxon>Bacillati</taxon>
        <taxon>Chloroflexota</taxon>
        <taxon>Dehalococcoidia</taxon>
        <taxon>SAR202 cluster</taxon>
        <taxon>Candidatus Lucifugimonadales</taxon>
        <taxon>Candidatus Lucifugimonadaceae</taxon>
        <taxon>Candidatus Lucifugimonas</taxon>
    </lineage>
</organism>
<dbReference type="SUPFAM" id="SSF50129">
    <property type="entry name" value="GroES-like"/>
    <property type="match status" value="1"/>
</dbReference>
<evidence type="ECO:0000256" key="3">
    <source>
        <dbReference type="ARBA" id="ARBA00022833"/>
    </source>
</evidence>
<evidence type="ECO:0000256" key="1">
    <source>
        <dbReference type="ARBA" id="ARBA00001947"/>
    </source>
</evidence>
<feature type="domain" description="Alcohol dehydrogenase-like N-terminal" evidence="4">
    <location>
        <begin position="25"/>
        <end position="114"/>
    </location>
</feature>
<dbReference type="Proteomes" id="UP001321249">
    <property type="component" value="Unassembled WGS sequence"/>
</dbReference>
<dbReference type="Gene3D" id="3.40.50.720">
    <property type="entry name" value="NAD(P)-binding Rossmann-like Domain"/>
    <property type="match status" value="1"/>
</dbReference>
<evidence type="ECO:0000256" key="2">
    <source>
        <dbReference type="ARBA" id="ARBA00022723"/>
    </source>
</evidence>
<proteinExistence type="predicted"/>
<dbReference type="InterPro" id="IPR013154">
    <property type="entry name" value="ADH-like_N"/>
</dbReference>
<evidence type="ECO:0000259" key="4">
    <source>
        <dbReference type="Pfam" id="PF08240"/>
    </source>
</evidence>
<dbReference type="Gene3D" id="3.90.180.10">
    <property type="entry name" value="Medium-chain alcohol dehydrogenases, catalytic domain"/>
    <property type="match status" value="1"/>
</dbReference>
<reference evidence="7" key="3">
    <citation type="submission" date="2023-06" db="EMBL/GenBank/DDBJ databases">
        <title>Pangenomics reveal diversification of enzyme families and niche specialization in globally abundant SAR202 bacteria.</title>
        <authorList>
            <person name="Saw J.H.W."/>
        </authorList>
    </citation>
    <scope>NUCLEOTIDE SEQUENCE [LARGE SCALE GENOMIC DNA]</scope>
    <source>
        <strain evidence="7">JH1073</strain>
    </source>
</reference>
<comment type="cofactor">
    <cofactor evidence="1">
        <name>Zn(2+)</name>
        <dbReference type="ChEBI" id="CHEBI:29105"/>
    </cofactor>
</comment>
<dbReference type="Pfam" id="PF08240">
    <property type="entry name" value="ADH_N"/>
    <property type="match status" value="1"/>
</dbReference>
<evidence type="ECO:0000313" key="7">
    <source>
        <dbReference type="Proteomes" id="UP001219901"/>
    </source>
</evidence>
<evidence type="ECO:0000313" key="8">
    <source>
        <dbReference type="Proteomes" id="UP001321249"/>
    </source>
</evidence>
<keyword evidence="7" id="KW-1185">Reference proteome</keyword>
<dbReference type="AlphaFoldDB" id="A0AAJ6CT97"/>
<accession>A0AAJ6CT97</accession>
<dbReference type="GO" id="GO:0046872">
    <property type="term" value="F:metal ion binding"/>
    <property type="evidence" value="ECO:0007669"/>
    <property type="project" value="UniProtKB-KW"/>
</dbReference>
<keyword evidence="3" id="KW-0862">Zinc</keyword>
<name>A0AAJ6CT97_9CHLR</name>
<gene>
    <name evidence="5" type="ORF">GKO46_02860</name>
    <name evidence="6" type="ORF">GKO48_06400</name>
</gene>
<dbReference type="Proteomes" id="UP001219901">
    <property type="component" value="Chromosome"/>
</dbReference>